<sequence>MSETDCADEAERLRRWRLVLGGGPSDGTQVRLREHDLRLDRAMGALYDSDRTGSLSASAPSVPRWLGDIREASRPRWCR</sequence>
<dbReference type="EMBL" id="BPQO01000001">
    <property type="protein sequence ID" value="GJD86652.1"/>
    <property type="molecule type" value="Genomic_DNA"/>
</dbReference>
<organism evidence="1 2">
    <name type="scientific">Methylobacterium hispanicum</name>
    <dbReference type="NCBI Taxonomy" id="270350"/>
    <lineage>
        <taxon>Bacteria</taxon>
        <taxon>Pseudomonadati</taxon>
        <taxon>Pseudomonadota</taxon>
        <taxon>Alphaproteobacteria</taxon>
        <taxon>Hyphomicrobiales</taxon>
        <taxon>Methylobacteriaceae</taxon>
        <taxon>Methylobacterium</taxon>
    </lineage>
</organism>
<accession>A0AAV4ZEL8</accession>
<reference evidence="1" key="2">
    <citation type="submission" date="2021-08" db="EMBL/GenBank/DDBJ databases">
        <authorList>
            <person name="Tani A."/>
            <person name="Ola A."/>
            <person name="Ogura Y."/>
            <person name="Katsura K."/>
            <person name="Hayashi T."/>
        </authorList>
    </citation>
    <scope>NUCLEOTIDE SEQUENCE</scope>
    <source>
        <strain evidence="1">DSM 16372</strain>
    </source>
</reference>
<evidence type="ECO:0000313" key="2">
    <source>
        <dbReference type="Proteomes" id="UP001055247"/>
    </source>
</evidence>
<keyword evidence="2" id="KW-1185">Reference proteome</keyword>
<name>A0AAV4ZEL8_9HYPH</name>
<comment type="caution">
    <text evidence="1">The sequence shown here is derived from an EMBL/GenBank/DDBJ whole genome shotgun (WGS) entry which is preliminary data.</text>
</comment>
<evidence type="ECO:0000313" key="1">
    <source>
        <dbReference type="EMBL" id="GJD86652.1"/>
    </source>
</evidence>
<protein>
    <submittedName>
        <fullName evidence="1">Uncharacterized protein</fullName>
    </submittedName>
</protein>
<dbReference type="Proteomes" id="UP001055247">
    <property type="component" value="Unassembled WGS sequence"/>
</dbReference>
<reference evidence="1" key="1">
    <citation type="journal article" date="2016" name="Front. Microbiol.">
        <title>Genome Sequence of the Piezophilic, Mesophilic Sulfate-Reducing Bacterium Desulfovibrio indicus J2T.</title>
        <authorList>
            <person name="Cao J."/>
            <person name="Maignien L."/>
            <person name="Shao Z."/>
            <person name="Alain K."/>
            <person name="Jebbar M."/>
        </authorList>
    </citation>
    <scope>NUCLEOTIDE SEQUENCE</scope>
    <source>
        <strain evidence="1">DSM 16372</strain>
    </source>
</reference>
<gene>
    <name evidence="1" type="ORF">BHAOGJBA_0146</name>
</gene>
<dbReference type="AlphaFoldDB" id="A0AAV4ZEL8"/>
<proteinExistence type="predicted"/>